<accession>A0A5K3EPF6</accession>
<evidence type="ECO:0000313" key="1">
    <source>
        <dbReference type="WBParaSite" id="MCU_002021-RA"/>
    </source>
</evidence>
<reference evidence="1" key="1">
    <citation type="submission" date="2019-11" db="UniProtKB">
        <authorList>
            <consortium name="WormBaseParasite"/>
        </authorList>
    </citation>
    <scope>IDENTIFICATION</scope>
</reference>
<dbReference type="WBParaSite" id="MCU_002021-RA">
    <property type="protein sequence ID" value="MCU_002021-RA"/>
    <property type="gene ID" value="MCU_002021"/>
</dbReference>
<proteinExistence type="predicted"/>
<organism evidence="1">
    <name type="scientific">Mesocestoides corti</name>
    <name type="common">Flatworm</name>
    <dbReference type="NCBI Taxonomy" id="53468"/>
    <lineage>
        <taxon>Eukaryota</taxon>
        <taxon>Metazoa</taxon>
        <taxon>Spiralia</taxon>
        <taxon>Lophotrochozoa</taxon>
        <taxon>Platyhelminthes</taxon>
        <taxon>Cestoda</taxon>
        <taxon>Eucestoda</taxon>
        <taxon>Cyclophyllidea</taxon>
        <taxon>Mesocestoididae</taxon>
        <taxon>Mesocestoides</taxon>
    </lineage>
</organism>
<name>A0A5K3EPF6_MESCO</name>
<protein>
    <submittedName>
        <fullName evidence="1">VWFD domain-containing protein</fullName>
    </submittedName>
</protein>
<sequence>AGRGYKRTNSQHPWGRLLPLANVDSYVFDGKTEFEKQMVFNLTKPVSEDSFVLNSLWNFRFKIKVNDSIRNPNFEDWSHMTSDNAMILMSADGSPLSDLKTILQKEIATFCRHPLPNRYYLSMQPYPDRQSRATLKKCSAQKHGHWNCLFGENLEAKLFQRTLNDPCSISVPTPLEEEPNSFYCTSNSPLVTEVFDERLTDTYADQKDERCDKARRICQLCLTRSCGVKQVEWNMRIVGSALMRPNSSRCQIPCYASSHCLQYFSRQCYPLDRYKEGDRLCFRGKTLKFTLTPDFDFKKGNSQCHIRRQGKASVHKFDLDVAIDFSLPDTNREMQKYKHRGNSQSKSHRINFSFNLPSGRNYALFGETLRVKHIADLLDLDEAILVKTAPQNSSEYESFFLDSVKESEHKPKRKKITLFRQREQKYITFQNIKPLRYNTENWNNQGCYVQVNDGIITEHSLENISHKTPVAVSILQPHRQGEPFAYIINKK</sequence>
<dbReference type="AlphaFoldDB" id="A0A5K3EPF6"/>